<dbReference type="EMBL" id="CAUYUJ010016904">
    <property type="protein sequence ID" value="CAK0869921.1"/>
    <property type="molecule type" value="Genomic_DNA"/>
</dbReference>
<protein>
    <recommendedName>
        <fullName evidence="3">Protein RFT1 homolog</fullName>
    </recommendedName>
</protein>
<keyword evidence="2" id="KW-1185">Reference proteome</keyword>
<evidence type="ECO:0000313" key="2">
    <source>
        <dbReference type="Proteomes" id="UP001189429"/>
    </source>
</evidence>
<accession>A0ABN9VCK7</accession>
<sequence>MRHHRRESFVQAVVGPSLVALTFPSSNSAQLQAGARCVAARLYSSAFALLDLIALASAVGVSLTDAEANLLEGVMVTLDCFIAVFMRWTAVIEFGLAASDMQACKIVKGSTDTVNDVAGSVRAAFAVNMRAVNRPGYAFRRSSP</sequence>
<reference evidence="1" key="1">
    <citation type="submission" date="2023-10" db="EMBL/GenBank/DDBJ databases">
        <authorList>
            <person name="Chen Y."/>
            <person name="Shah S."/>
            <person name="Dougan E. K."/>
            <person name="Thang M."/>
            <person name="Chan C."/>
        </authorList>
    </citation>
    <scope>NUCLEOTIDE SEQUENCE [LARGE SCALE GENOMIC DNA]</scope>
</reference>
<proteinExistence type="predicted"/>
<evidence type="ECO:0008006" key="3">
    <source>
        <dbReference type="Google" id="ProtNLM"/>
    </source>
</evidence>
<dbReference type="Proteomes" id="UP001189429">
    <property type="component" value="Unassembled WGS sequence"/>
</dbReference>
<organism evidence="1 2">
    <name type="scientific">Prorocentrum cordatum</name>
    <dbReference type="NCBI Taxonomy" id="2364126"/>
    <lineage>
        <taxon>Eukaryota</taxon>
        <taxon>Sar</taxon>
        <taxon>Alveolata</taxon>
        <taxon>Dinophyceae</taxon>
        <taxon>Prorocentrales</taxon>
        <taxon>Prorocentraceae</taxon>
        <taxon>Prorocentrum</taxon>
    </lineage>
</organism>
<name>A0ABN9VCK7_9DINO</name>
<gene>
    <name evidence="1" type="ORF">PCOR1329_LOCUS56151</name>
</gene>
<comment type="caution">
    <text evidence="1">The sequence shown here is derived from an EMBL/GenBank/DDBJ whole genome shotgun (WGS) entry which is preliminary data.</text>
</comment>
<evidence type="ECO:0000313" key="1">
    <source>
        <dbReference type="EMBL" id="CAK0869921.1"/>
    </source>
</evidence>